<comment type="catalytic activity">
    <reaction evidence="1">
        <text>ATP + protein L-histidine = ADP + protein N-phospho-L-histidine.</text>
        <dbReference type="EC" id="2.7.13.3"/>
    </reaction>
</comment>
<comment type="subcellular location">
    <subcellularLocation>
        <location evidence="2">Cell membrane</location>
        <topology evidence="2">Multi-pass membrane protein</topology>
    </subcellularLocation>
</comment>
<dbReference type="GO" id="GO:0004673">
    <property type="term" value="F:protein histidine kinase activity"/>
    <property type="evidence" value="ECO:0007669"/>
    <property type="project" value="UniProtKB-EC"/>
</dbReference>
<dbReference type="InterPro" id="IPR013656">
    <property type="entry name" value="PAS_4"/>
</dbReference>
<dbReference type="GO" id="GO:0000160">
    <property type="term" value="P:phosphorelay signal transduction system"/>
    <property type="evidence" value="ECO:0007669"/>
    <property type="project" value="UniProtKB-KW"/>
</dbReference>
<evidence type="ECO:0000256" key="5">
    <source>
        <dbReference type="ARBA" id="ARBA00022679"/>
    </source>
</evidence>
<dbReference type="NCBIfam" id="TIGR00229">
    <property type="entry name" value="sensory_box"/>
    <property type="match status" value="1"/>
</dbReference>
<evidence type="ECO:0000259" key="12">
    <source>
        <dbReference type="PROSITE" id="PS50109"/>
    </source>
</evidence>
<feature type="domain" description="PAC" evidence="13">
    <location>
        <begin position="42"/>
        <end position="94"/>
    </location>
</feature>
<evidence type="ECO:0000256" key="3">
    <source>
        <dbReference type="ARBA" id="ARBA00012438"/>
    </source>
</evidence>
<evidence type="ECO:0000313" key="14">
    <source>
        <dbReference type="EMBL" id="QGW28967.1"/>
    </source>
</evidence>
<dbReference type="Gene3D" id="3.30.565.10">
    <property type="entry name" value="Histidine kinase-like ATPase, C-terminal domain"/>
    <property type="match status" value="1"/>
</dbReference>
<dbReference type="InterPro" id="IPR000014">
    <property type="entry name" value="PAS"/>
</dbReference>
<evidence type="ECO:0000313" key="15">
    <source>
        <dbReference type="Proteomes" id="UP000426027"/>
    </source>
</evidence>
<keyword evidence="5" id="KW-0808">Transferase</keyword>
<dbReference type="CDD" id="cd00130">
    <property type="entry name" value="PAS"/>
    <property type="match status" value="1"/>
</dbReference>
<dbReference type="SMART" id="SM00086">
    <property type="entry name" value="PAC"/>
    <property type="match status" value="2"/>
</dbReference>
<dbReference type="InterPro" id="IPR050482">
    <property type="entry name" value="Sensor_HK_TwoCompSys"/>
</dbReference>
<dbReference type="InterPro" id="IPR013655">
    <property type="entry name" value="PAS_fold_3"/>
</dbReference>
<dbReference type="SUPFAM" id="SSF55874">
    <property type="entry name" value="ATPase domain of HSP90 chaperone/DNA topoisomerase II/histidine kinase"/>
    <property type="match status" value="1"/>
</dbReference>
<dbReference type="GO" id="GO:0005886">
    <property type="term" value="C:plasma membrane"/>
    <property type="evidence" value="ECO:0007669"/>
    <property type="project" value="UniProtKB-SubCell"/>
</dbReference>
<keyword evidence="10" id="KW-0472">Membrane</keyword>
<name>A0A6I6G8V7_9BACT</name>
<gene>
    <name evidence="14" type="ORF">GLV81_13415</name>
</gene>
<keyword evidence="15" id="KW-1185">Reference proteome</keyword>
<proteinExistence type="predicted"/>
<evidence type="ECO:0000256" key="10">
    <source>
        <dbReference type="ARBA" id="ARBA00023136"/>
    </source>
</evidence>
<dbReference type="SMART" id="SM00091">
    <property type="entry name" value="PAS"/>
    <property type="match status" value="1"/>
</dbReference>
<evidence type="ECO:0000256" key="6">
    <source>
        <dbReference type="ARBA" id="ARBA00022692"/>
    </source>
</evidence>
<dbReference type="InterPro" id="IPR035965">
    <property type="entry name" value="PAS-like_dom_sf"/>
</dbReference>
<dbReference type="AlphaFoldDB" id="A0A6I6G8V7"/>
<dbReference type="RefSeq" id="WP_157479320.1">
    <property type="nucleotide sequence ID" value="NZ_CP046566.1"/>
</dbReference>
<dbReference type="InterPro" id="IPR000700">
    <property type="entry name" value="PAS-assoc_C"/>
</dbReference>
<dbReference type="Gene3D" id="3.30.450.20">
    <property type="entry name" value="PAS domain"/>
    <property type="match status" value="2"/>
</dbReference>
<keyword evidence="11" id="KW-0175">Coiled coil</keyword>
<dbReference type="Pfam" id="PF08448">
    <property type="entry name" value="PAS_4"/>
    <property type="match status" value="1"/>
</dbReference>
<dbReference type="InterPro" id="IPR001610">
    <property type="entry name" value="PAC"/>
</dbReference>
<dbReference type="PRINTS" id="PR00344">
    <property type="entry name" value="BCTRLSENSOR"/>
</dbReference>
<evidence type="ECO:0000259" key="13">
    <source>
        <dbReference type="PROSITE" id="PS50113"/>
    </source>
</evidence>
<sequence length="444" mass="50505">MGYDTLVKDWSFDLFFEKHVVAEDHEKVQKAWEVASGGERNLEFDCRIIKADGTLGWIWCKSRIFYNEAGKPSFLMGFVGDETAAKSAEQEIKILNATLEKRVEEKTREVLEKETHYKGLLENMQEGIQIISFDWRYLFLNKVVIRQSKFSEAELLGRRMMDVYPGFEKAPLFVELQNCMQSRISKTIVNEFEFPDGSKGWFELSVQPVPEGILILSIDITDQKRLEKELVDRQIEQQKLTTQLTIEAQEKERNELAKELHDNINQILATAKIYLARAKKHEAIPHHLVQQGFECVNLAVDEIRTLSHTLVTPTLGDTGLIDALQSLSRQFANAHGQEITLINHLDPAVAIDEQKELMLYRIAQEQISNINKHAKATVVTIVLASTPTQLQMTITDNGVGFDTKEKAKGIGLRNMQSRVQFYAGEMRIISAPGEGCKLEITVPL</sequence>
<keyword evidence="6" id="KW-0812">Transmembrane</keyword>
<keyword evidence="7" id="KW-0418">Kinase</keyword>
<keyword evidence="8" id="KW-1133">Transmembrane helix</keyword>
<protein>
    <recommendedName>
        <fullName evidence="3">histidine kinase</fullName>
        <ecNumber evidence="3">2.7.13.3</ecNumber>
    </recommendedName>
</protein>
<dbReference type="InterPro" id="IPR005467">
    <property type="entry name" value="His_kinase_dom"/>
</dbReference>
<dbReference type="PANTHER" id="PTHR24421">
    <property type="entry name" value="NITRATE/NITRITE SENSOR PROTEIN NARX-RELATED"/>
    <property type="match status" value="1"/>
</dbReference>
<feature type="coiled-coil region" evidence="11">
    <location>
        <begin position="85"/>
        <end position="116"/>
    </location>
</feature>
<dbReference type="SUPFAM" id="SSF55785">
    <property type="entry name" value="PYP-like sensor domain (PAS domain)"/>
    <property type="match status" value="2"/>
</dbReference>
<dbReference type="EMBL" id="CP046566">
    <property type="protein sequence ID" value="QGW28967.1"/>
    <property type="molecule type" value="Genomic_DNA"/>
</dbReference>
<evidence type="ECO:0000256" key="2">
    <source>
        <dbReference type="ARBA" id="ARBA00004651"/>
    </source>
</evidence>
<dbReference type="PROSITE" id="PS50113">
    <property type="entry name" value="PAC"/>
    <property type="match status" value="1"/>
</dbReference>
<accession>A0A6I6G8V7</accession>
<dbReference type="PANTHER" id="PTHR24421:SF37">
    <property type="entry name" value="SENSOR HISTIDINE KINASE NARS"/>
    <property type="match status" value="1"/>
</dbReference>
<dbReference type="EC" id="2.7.13.3" evidence="3"/>
<dbReference type="Gene3D" id="1.20.5.1930">
    <property type="match status" value="1"/>
</dbReference>
<feature type="domain" description="Histidine kinase" evidence="12">
    <location>
        <begin position="255"/>
        <end position="444"/>
    </location>
</feature>
<dbReference type="InterPro" id="IPR003594">
    <property type="entry name" value="HATPase_dom"/>
</dbReference>
<dbReference type="InterPro" id="IPR004358">
    <property type="entry name" value="Sig_transdc_His_kin-like_C"/>
</dbReference>
<evidence type="ECO:0000256" key="7">
    <source>
        <dbReference type="ARBA" id="ARBA00022777"/>
    </source>
</evidence>
<dbReference type="PROSITE" id="PS50109">
    <property type="entry name" value="HIS_KIN"/>
    <property type="match status" value="1"/>
</dbReference>
<evidence type="ECO:0000256" key="9">
    <source>
        <dbReference type="ARBA" id="ARBA00023012"/>
    </source>
</evidence>
<keyword evidence="9" id="KW-0902">Two-component regulatory system</keyword>
<evidence type="ECO:0000256" key="1">
    <source>
        <dbReference type="ARBA" id="ARBA00000085"/>
    </source>
</evidence>
<dbReference type="Pfam" id="PF02518">
    <property type="entry name" value="HATPase_c"/>
    <property type="match status" value="1"/>
</dbReference>
<evidence type="ECO:0000256" key="4">
    <source>
        <dbReference type="ARBA" id="ARBA00022475"/>
    </source>
</evidence>
<evidence type="ECO:0000256" key="11">
    <source>
        <dbReference type="SAM" id="Coils"/>
    </source>
</evidence>
<dbReference type="KEGG" id="fls:GLV81_13415"/>
<evidence type="ECO:0000256" key="8">
    <source>
        <dbReference type="ARBA" id="ARBA00022989"/>
    </source>
</evidence>
<keyword evidence="4" id="KW-1003">Cell membrane</keyword>
<reference evidence="14 15" key="1">
    <citation type="submission" date="2019-11" db="EMBL/GenBank/DDBJ databases">
        <authorList>
            <person name="Im W.T."/>
        </authorList>
    </citation>
    <scope>NUCLEOTIDE SEQUENCE [LARGE SCALE GENOMIC DNA]</scope>
    <source>
        <strain evidence="14 15">SB-02</strain>
    </source>
</reference>
<dbReference type="InterPro" id="IPR036890">
    <property type="entry name" value="HATPase_C_sf"/>
</dbReference>
<dbReference type="Proteomes" id="UP000426027">
    <property type="component" value="Chromosome"/>
</dbReference>
<dbReference type="Pfam" id="PF08447">
    <property type="entry name" value="PAS_3"/>
    <property type="match status" value="1"/>
</dbReference>
<organism evidence="14 15">
    <name type="scientific">Phnomibacter ginsenosidimutans</name>
    <dbReference type="NCBI Taxonomy" id="2676868"/>
    <lineage>
        <taxon>Bacteria</taxon>
        <taxon>Pseudomonadati</taxon>
        <taxon>Bacteroidota</taxon>
        <taxon>Chitinophagia</taxon>
        <taxon>Chitinophagales</taxon>
        <taxon>Chitinophagaceae</taxon>
        <taxon>Phnomibacter</taxon>
    </lineage>
</organism>
<dbReference type="CDD" id="cd16917">
    <property type="entry name" value="HATPase_UhpB-NarQ-NarX-like"/>
    <property type="match status" value="1"/>
</dbReference>